<evidence type="ECO:0000256" key="1">
    <source>
        <dbReference type="SAM" id="MobiDB-lite"/>
    </source>
</evidence>
<dbReference type="Proteomes" id="UP001600894">
    <property type="component" value="Unassembled WGS sequence"/>
</dbReference>
<dbReference type="Pfam" id="PF11167">
    <property type="entry name" value="DUF2953"/>
    <property type="match status" value="1"/>
</dbReference>
<keyword evidence="2" id="KW-0472">Membrane</keyword>
<proteinExistence type="predicted"/>
<evidence type="ECO:0008006" key="5">
    <source>
        <dbReference type="Google" id="ProtNLM"/>
    </source>
</evidence>
<dbReference type="RefSeq" id="WP_390469639.1">
    <property type="nucleotide sequence ID" value="NZ_BAABXL010000001.1"/>
</dbReference>
<evidence type="ECO:0000256" key="2">
    <source>
        <dbReference type="SAM" id="Phobius"/>
    </source>
</evidence>
<sequence>MIHILLLIAKVLGILILILVGLLLSAALLVLFVPVRYRIQGFWKEERAGEGKISWLFGAVSLQAGYGGTKKDFWAGIRLFGRKLWEMGADEEEKCSQVCEEEITELERELKEELLGTEPKEESQTCPEEKSRPDPKPQSQPEKKPGNNSGRDTPSPVASRLTRSFEKLKFSFQSFCDKLKNIRAFISEKKGWLEDEKNQASLKLLWKQTGRFLRHILPRRGNGAVTFGFDDPYRTGQLLSAAALIYPVCSGRVEICPVFDESVFEAEGDFCGRIRAAYVLWLVFGVLKDRHTRRMLFGFLK</sequence>
<gene>
    <name evidence="3" type="ORF">F130042H8_16790</name>
</gene>
<keyword evidence="2" id="KW-1133">Transmembrane helix</keyword>
<evidence type="ECO:0000313" key="3">
    <source>
        <dbReference type="EMBL" id="GAA6268619.1"/>
    </source>
</evidence>
<protein>
    <recommendedName>
        <fullName evidence="5">DUF2953 domain-containing protein</fullName>
    </recommendedName>
</protein>
<organism evidence="3 4">
    <name type="scientific">Enterocloster alcoholdehydrogenati</name>
    <dbReference type="NCBI Taxonomy" id="2547410"/>
    <lineage>
        <taxon>Bacteria</taxon>
        <taxon>Bacillati</taxon>
        <taxon>Bacillota</taxon>
        <taxon>Clostridia</taxon>
        <taxon>Lachnospirales</taxon>
        <taxon>Lachnospiraceae</taxon>
        <taxon>Enterocloster</taxon>
    </lineage>
</organism>
<feature type="transmembrane region" description="Helical" evidence="2">
    <location>
        <begin position="12"/>
        <end position="35"/>
    </location>
</feature>
<dbReference type="InterPro" id="IPR021338">
    <property type="entry name" value="DUF2953"/>
</dbReference>
<dbReference type="EMBL" id="BAABXL010000001">
    <property type="protein sequence ID" value="GAA6268619.1"/>
    <property type="molecule type" value="Genomic_DNA"/>
</dbReference>
<accession>A0ABQ0AX66</accession>
<evidence type="ECO:0000313" key="4">
    <source>
        <dbReference type="Proteomes" id="UP001600894"/>
    </source>
</evidence>
<feature type="region of interest" description="Disordered" evidence="1">
    <location>
        <begin position="114"/>
        <end position="158"/>
    </location>
</feature>
<name>A0ABQ0AX66_9FIRM</name>
<keyword evidence="4" id="KW-1185">Reference proteome</keyword>
<comment type="caution">
    <text evidence="3">The sequence shown here is derived from an EMBL/GenBank/DDBJ whole genome shotgun (WGS) entry which is preliminary data.</text>
</comment>
<keyword evidence="2" id="KW-0812">Transmembrane</keyword>
<feature type="compositionally biased region" description="Basic and acidic residues" evidence="1">
    <location>
        <begin position="114"/>
        <end position="145"/>
    </location>
</feature>
<reference evidence="3 4" key="1">
    <citation type="submission" date="2024-04" db="EMBL/GenBank/DDBJ databases">
        <title>Defined microbial consortia suppress multidrug-resistant proinflammatory Enterobacteriaceae via ecological control.</title>
        <authorList>
            <person name="Furuichi M."/>
            <person name="Kawaguchi T."/>
            <person name="Pust M."/>
            <person name="Yasuma K."/>
            <person name="Plichta D."/>
            <person name="Hasegawa N."/>
            <person name="Ohya T."/>
            <person name="Bhattarai S."/>
            <person name="Sasajima S."/>
            <person name="Aoto Y."/>
            <person name="Tuganbaev T."/>
            <person name="Yaginuma M."/>
            <person name="Ueda M."/>
            <person name="Okahashi N."/>
            <person name="Amafuji K."/>
            <person name="Kiridooshi Y."/>
            <person name="Sugita K."/>
            <person name="Strazar M."/>
            <person name="Skelly A."/>
            <person name="Suda W."/>
            <person name="Hattori M."/>
            <person name="Nakamoto N."/>
            <person name="Caballero S."/>
            <person name="Norman J."/>
            <person name="Olle B."/>
            <person name="Tanoue T."/>
            <person name="Arita M."/>
            <person name="Bucci V."/>
            <person name="Atarashi K."/>
            <person name="Xavier R."/>
            <person name="Honda K."/>
        </authorList>
    </citation>
    <scope>NUCLEOTIDE SEQUENCE [LARGE SCALE GENOMIC DNA]</scope>
    <source>
        <strain evidence="4">f13</strain>
    </source>
</reference>